<proteinExistence type="predicted"/>
<evidence type="ECO:0000256" key="11">
    <source>
        <dbReference type="SAM" id="MobiDB-lite"/>
    </source>
</evidence>
<dbReference type="PROSITE" id="PS50109">
    <property type="entry name" value="HIS_KIN"/>
    <property type="match status" value="1"/>
</dbReference>
<gene>
    <name evidence="13" type="ORF">GN277_09210</name>
</gene>
<evidence type="ECO:0000313" key="13">
    <source>
        <dbReference type="EMBL" id="MXP75556.1"/>
    </source>
</evidence>
<feature type="region of interest" description="Disordered" evidence="11">
    <location>
        <begin position="36"/>
        <end position="55"/>
    </location>
</feature>
<dbReference type="InterPro" id="IPR036890">
    <property type="entry name" value="HATPase_C_sf"/>
</dbReference>
<comment type="subcellular location">
    <subcellularLocation>
        <location evidence="2">Cell membrane</location>
        <topology evidence="2">Multi-pass membrane protein</topology>
    </subcellularLocation>
</comment>
<name>A0A7X3MFN1_9FIRM</name>
<dbReference type="EMBL" id="WUQX01000001">
    <property type="protein sequence ID" value="MXP75556.1"/>
    <property type="molecule type" value="Genomic_DNA"/>
</dbReference>
<comment type="catalytic activity">
    <reaction evidence="1">
        <text>ATP + protein L-histidine = ADP + protein N-phospho-L-histidine.</text>
        <dbReference type="EC" id="2.7.13.3"/>
    </reaction>
</comment>
<dbReference type="GO" id="GO:0005886">
    <property type="term" value="C:plasma membrane"/>
    <property type="evidence" value="ECO:0007669"/>
    <property type="project" value="UniProtKB-SubCell"/>
</dbReference>
<keyword evidence="4" id="KW-1003">Cell membrane</keyword>
<keyword evidence="7" id="KW-0418">Kinase</keyword>
<dbReference type="PANTHER" id="PTHR45453">
    <property type="entry name" value="PHOSPHATE REGULON SENSOR PROTEIN PHOR"/>
    <property type="match status" value="1"/>
</dbReference>
<reference evidence="13 14" key="1">
    <citation type="submission" date="2019-12" db="EMBL/GenBank/DDBJ databases">
        <title>Sporaefaciens musculi gen. nov., sp. nov., a novel bacterium isolated from the caecum of an obese mouse.</title>
        <authorList>
            <person name="Rasmussen T.S."/>
            <person name="Streidl T."/>
            <person name="Hitch T.C.A."/>
            <person name="Wortmann E."/>
            <person name="Deptula P."/>
            <person name="Hansen M."/>
            <person name="Nielsen D.S."/>
            <person name="Clavel T."/>
            <person name="Vogensen F.K."/>
        </authorList>
    </citation>
    <scope>NUCLEOTIDE SEQUENCE [LARGE SCALE GENOMIC DNA]</scope>
    <source>
        <strain evidence="13 14">WCA-9-b2</strain>
    </source>
</reference>
<accession>A0A7X3MFN1</accession>
<feature type="domain" description="Histidine kinase" evidence="12">
    <location>
        <begin position="7"/>
        <end position="258"/>
    </location>
</feature>
<dbReference type="InterPro" id="IPR050351">
    <property type="entry name" value="BphY/WalK/GraS-like"/>
</dbReference>
<evidence type="ECO:0000256" key="4">
    <source>
        <dbReference type="ARBA" id="ARBA00022475"/>
    </source>
</evidence>
<dbReference type="InterPro" id="IPR005467">
    <property type="entry name" value="His_kinase_dom"/>
</dbReference>
<dbReference type="EC" id="2.7.13.3" evidence="3"/>
<keyword evidence="5" id="KW-0808">Transferase</keyword>
<evidence type="ECO:0000259" key="12">
    <source>
        <dbReference type="PROSITE" id="PS50109"/>
    </source>
</evidence>
<keyword evidence="6" id="KW-0812">Transmembrane</keyword>
<dbReference type="GO" id="GO:0016036">
    <property type="term" value="P:cellular response to phosphate starvation"/>
    <property type="evidence" value="ECO:0007669"/>
    <property type="project" value="TreeGrafter"/>
</dbReference>
<dbReference type="PRINTS" id="PR00344">
    <property type="entry name" value="BCTRLSENSOR"/>
</dbReference>
<dbReference type="SUPFAM" id="SSF55874">
    <property type="entry name" value="ATPase domain of HSP90 chaperone/DNA topoisomerase II/histidine kinase"/>
    <property type="match status" value="1"/>
</dbReference>
<evidence type="ECO:0000256" key="2">
    <source>
        <dbReference type="ARBA" id="ARBA00004651"/>
    </source>
</evidence>
<evidence type="ECO:0000256" key="1">
    <source>
        <dbReference type="ARBA" id="ARBA00000085"/>
    </source>
</evidence>
<evidence type="ECO:0000256" key="8">
    <source>
        <dbReference type="ARBA" id="ARBA00022989"/>
    </source>
</evidence>
<keyword evidence="10" id="KW-0472">Membrane</keyword>
<dbReference type="Pfam" id="PF02518">
    <property type="entry name" value="HATPase_c"/>
    <property type="match status" value="1"/>
</dbReference>
<dbReference type="InterPro" id="IPR003594">
    <property type="entry name" value="HATPase_dom"/>
</dbReference>
<dbReference type="GO" id="GO:0000155">
    <property type="term" value="F:phosphorelay sensor kinase activity"/>
    <property type="evidence" value="ECO:0007669"/>
    <property type="project" value="TreeGrafter"/>
</dbReference>
<organism evidence="13 14">
    <name type="scientific">Sporofaciens musculi</name>
    <dbReference type="NCBI Taxonomy" id="2681861"/>
    <lineage>
        <taxon>Bacteria</taxon>
        <taxon>Bacillati</taxon>
        <taxon>Bacillota</taxon>
        <taxon>Clostridia</taxon>
        <taxon>Lachnospirales</taxon>
        <taxon>Lachnospiraceae</taxon>
        <taxon>Sporofaciens</taxon>
    </lineage>
</organism>
<sequence>MVDYYGMWVHQIKTPIAAMYVLLQALEECQLEDEGAPQHTLTDEAQTPEGDKLRGTLGHPFRDEAHWPRVGMDCGAPFGYLKEMKMELFKIEQYVEMVLTYLRMEEMSSDLSFESCSLDSIIKQAVRKYSQMFILKKIQLVYTPIEMKVLTDEKWLVFVLEQILSNALKYTSTGKISVYTKGQNCLVIEDTGIGIWPEDLPRVFEKGFTGYNGRKDKKSTGIGLYLCKSVIDKLKHQIWIESEAGKGTKVYLSLQRNMMRHE</sequence>
<evidence type="ECO:0000313" key="14">
    <source>
        <dbReference type="Proteomes" id="UP000460412"/>
    </source>
</evidence>
<evidence type="ECO:0000256" key="3">
    <source>
        <dbReference type="ARBA" id="ARBA00012438"/>
    </source>
</evidence>
<dbReference type="SMART" id="SM00387">
    <property type="entry name" value="HATPase_c"/>
    <property type="match status" value="1"/>
</dbReference>
<evidence type="ECO:0000256" key="6">
    <source>
        <dbReference type="ARBA" id="ARBA00022692"/>
    </source>
</evidence>
<evidence type="ECO:0000256" key="7">
    <source>
        <dbReference type="ARBA" id="ARBA00022777"/>
    </source>
</evidence>
<dbReference type="Gene3D" id="3.30.565.10">
    <property type="entry name" value="Histidine kinase-like ATPase, C-terminal domain"/>
    <property type="match status" value="1"/>
</dbReference>
<evidence type="ECO:0000256" key="5">
    <source>
        <dbReference type="ARBA" id="ARBA00022679"/>
    </source>
</evidence>
<evidence type="ECO:0000256" key="10">
    <source>
        <dbReference type="ARBA" id="ARBA00023136"/>
    </source>
</evidence>
<dbReference type="Proteomes" id="UP000460412">
    <property type="component" value="Unassembled WGS sequence"/>
</dbReference>
<dbReference type="AlphaFoldDB" id="A0A7X3MFN1"/>
<dbReference type="PANTHER" id="PTHR45453:SF2">
    <property type="entry name" value="HISTIDINE KINASE"/>
    <property type="match status" value="1"/>
</dbReference>
<dbReference type="InterPro" id="IPR004358">
    <property type="entry name" value="Sig_transdc_His_kin-like_C"/>
</dbReference>
<dbReference type="GO" id="GO:0004721">
    <property type="term" value="F:phosphoprotein phosphatase activity"/>
    <property type="evidence" value="ECO:0007669"/>
    <property type="project" value="TreeGrafter"/>
</dbReference>
<keyword evidence="9" id="KW-0902">Two-component regulatory system</keyword>
<keyword evidence="14" id="KW-1185">Reference proteome</keyword>
<evidence type="ECO:0000256" key="9">
    <source>
        <dbReference type="ARBA" id="ARBA00023012"/>
    </source>
</evidence>
<protein>
    <recommendedName>
        <fullName evidence="3">histidine kinase</fullName>
        <ecNumber evidence="3">2.7.13.3</ecNumber>
    </recommendedName>
</protein>
<comment type="caution">
    <text evidence="13">The sequence shown here is derived from an EMBL/GenBank/DDBJ whole genome shotgun (WGS) entry which is preliminary data.</text>
</comment>
<keyword evidence="8" id="KW-1133">Transmembrane helix</keyword>